<keyword evidence="8 13" id="KW-0547">Nucleotide-binding</keyword>
<dbReference type="InterPro" id="IPR017975">
    <property type="entry name" value="Tubulin_CS"/>
</dbReference>
<dbReference type="OMA" id="WVPRSVN"/>
<dbReference type="PANTHER" id="PTHR11588">
    <property type="entry name" value="TUBULIN"/>
    <property type="match status" value="1"/>
</dbReference>
<comment type="subunit">
    <text evidence="4 13">Dimer of alpha and beta chains. A typical microtubule is a hollow water-filled tube with an outer diameter of 25 nm and an inner diameter of 15 nM. Alpha-beta heterodimers associate head-to-tail to form protofilaments running lengthwise along the microtubule wall with the beta-tubulin subunit facing the microtubule plus end conferring a structural polarity. Microtubules usually have 13 protofilaments but different protofilament numbers can be found in some organisms and specialized cells.</text>
</comment>
<dbReference type="FunFam" id="3.40.50.1440:FF:000006">
    <property type="entry name" value="Tubulin beta chain"/>
    <property type="match status" value="1"/>
</dbReference>
<evidence type="ECO:0000256" key="10">
    <source>
        <dbReference type="ARBA" id="ARBA00023134"/>
    </source>
</evidence>
<gene>
    <name evidence="17" type="ORF">EIN_269110</name>
</gene>
<evidence type="ECO:0000256" key="12">
    <source>
        <dbReference type="ARBA" id="ARBA00034296"/>
    </source>
</evidence>
<organism evidence="17 18">
    <name type="scientific">Entamoeba invadens IP1</name>
    <dbReference type="NCBI Taxonomy" id="370355"/>
    <lineage>
        <taxon>Eukaryota</taxon>
        <taxon>Amoebozoa</taxon>
        <taxon>Evosea</taxon>
        <taxon>Archamoebae</taxon>
        <taxon>Mastigamoebida</taxon>
        <taxon>Entamoebidae</taxon>
        <taxon>Entamoeba</taxon>
    </lineage>
</organism>
<feature type="region of interest" description="Disordered" evidence="14">
    <location>
        <begin position="426"/>
        <end position="463"/>
    </location>
</feature>
<dbReference type="Gene3D" id="1.10.287.600">
    <property type="entry name" value="Helix hairpin bin"/>
    <property type="match status" value="1"/>
</dbReference>
<evidence type="ECO:0000256" key="6">
    <source>
        <dbReference type="ARBA" id="ARBA00022701"/>
    </source>
</evidence>
<keyword evidence="10 13" id="KW-0342">GTP-binding</keyword>
<dbReference type="Pfam" id="PF00091">
    <property type="entry name" value="Tubulin"/>
    <property type="match status" value="1"/>
</dbReference>
<dbReference type="CDD" id="cd02187">
    <property type="entry name" value="beta_tubulin"/>
    <property type="match status" value="1"/>
</dbReference>
<evidence type="ECO:0000256" key="9">
    <source>
        <dbReference type="ARBA" id="ARBA00022842"/>
    </source>
</evidence>
<evidence type="ECO:0000313" key="17">
    <source>
        <dbReference type="EMBL" id="ELP91115.1"/>
    </source>
</evidence>
<dbReference type="SUPFAM" id="SSF52490">
    <property type="entry name" value="Tubulin nucleotide-binding domain-like"/>
    <property type="match status" value="1"/>
</dbReference>
<dbReference type="FunFam" id="3.30.1330.20:FF:000009">
    <property type="entry name" value="Tubulin beta chain"/>
    <property type="match status" value="1"/>
</dbReference>
<comment type="subcellular location">
    <subcellularLocation>
        <location evidence="2">Cytoplasm</location>
        <location evidence="2">Cytoskeleton</location>
    </subcellularLocation>
</comment>
<dbReference type="GO" id="GO:0005874">
    <property type="term" value="C:microtubule"/>
    <property type="evidence" value="ECO:0007669"/>
    <property type="project" value="UniProtKB-KW"/>
</dbReference>
<dbReference type="OrthoDB" id="1662883at2759"/>
<dbReference type="InterPro" id="IPR013838">
    <property type="entry name" value="Beta-tubulin_BS"/>
</dbReference>
<dbReference type="GO" id="GO:0046872">
    <property type="term" value="F:metal ion binding"/>
    <property type="evidence" value="ECO:0007669"/>
    <property type="project" value="UniProtKB-KW"/>
</dbReference>
<dbReference type="RefSeq" id="XP_004257886.1">
    <property type="nucleotide sequence ID" value="XM_004257838.1"/>
</dbReference>
<evidence type="ECO:0000256" key="1">
    <source>
        <dbReference type="ARBA" id="ARBA00001946"/>
    </source>
</evidence>
<keyword evidence="5" id="KW-0963">Cytoplasm</keyword>
<dbReference type="VEuPathDB" id="AmoebaDB:EIN_269110"/>
<dbReference type="PRINTS" id="PR01163">
    <property type="entry name" value="BETATUBULIN"/>
</dbReference>
<keyword evidence="9" id="KW-0460">Magnesium</keyword>
<protein>
    <recommendedName>
        <fullName evidence="13">Tubulin beta chain</fullName>
    </recommendedName>
</protein>
<evidence type="ECO:0000256" key="4">
    <source>
        <dbReference type="ARBA" id="ARBA00011747"/>
    </source>
</evidence>
<dbReference type="PRINTS" id="PR01161">
    <property type="entry name" value="TUBULIN"/>
</dbReference>
<dbReference type="PROSITE" id="PS00227">
    <property type="entry name" value="TUBULIN"/>
    <property type="match status" value="1"/>
</dbReference>
<feature type="domain" description="Tubulin/FtsZ 2-layer sandwich" evidence="16">
    <location>
        <begin position="245"/>
        <end position="382"/>
    </location>
</feature>
<dbReference type="InterPro" id="IPR036525">
    <property type="entry name" value="Tubulin/FtsZ_GTPase_sf"/>
</dbReference>
<proteinExistence type="inferred from homology"/>
<comment type="function">
    <text evidence="12 13">Tubulin is the major constituent of microtubules, a cylinder consisting of laterally associated linear protofilaments composed of alpha- and beta-tubulin heterodimers. Microtubules grow by the addition of GTP-tubulin dimers to the microtubule end, where a stabilizing cap forms. Below the cap, tubulin dimers are in GDP-bound state, owing to GTPase activity of alpha-tubulin.</text>
</comment>
<keyword evidence="18" id="KW-1185">Reference proteome</keyword>
<reference evidence="17 18" key="1">
    <citation type="submission" date="2012-10" db="EMBL/GenBank/DDBJ databases">
        <authorList>
            <person name="Zafar N."/>
            <person name="Inman J."/>
            <person name="Hall N."/>
            <person name="Lorenzi H."/>
            <person name="Caler E."/>
        </authorList>
    </citation>
    <scope>NUCLEOTIDE SEQUENCE [LARGE SCALE GENOMIC DNA]</scope>
    <source>
        <strain evidence="17 18">IP1</strain>
    </source>
</reference>
<dbReference type="GO" id="GO:0005525">
    <property type="term" value="F:GTP binding"/>
    <property type="evidence" value="ECO:0007669"/>
    <property type="project" value="UniProtKB-UniRule"/>
</dbReference>
<comment type="cofactor">
    <cofactor evidence="1">
        <name>Mg(2+)</name>
        <dbReference type="ChEBI" id="CHEBI:18420"/>
    </cofactor>
</comment>
<dbReference type="GO" id="GO:0005200">
    <property type="term" value="F:structural constituent of cytoskeleton"/>
    <property type="evidence" value="ECO:0007669"/>
    <property type="project" value="InterPro"/>
</dbReference>
<evidence type="ECO:0000256" key="14">
    <source>
        <dbReference type="SAM" id="MobiDB-lite"/>
    </source>
</evidence>
<evidence type="ECO:0000259" key="16">
    <source>
        <dbReference type="SMART" id="SM00865"/>
    </source>
</evidence>
<dbReference type="SMART" id="SM00864">
    <property type="entry name" value="Tubulin"/>
    <property type="match status" value="1"/>
</dbReference>
<dbReference type="InterPro" id="IPR023123">
    <property type="entry name" value="Tubulin_C"/>
</dbReference>
<keyword evidence="7" id="KW-0479">Metal-binding</keyword>
<dbReference type="InterPro" id="IPR000217">
    <property type="entry name" value="Tubulin"/>
</dbReference>
<name>A0A0A1UE84_ENTIV</name>
<feature type="domain" description="Tubulin/FtsZ GTPase" evidence="15">
    <location>
        <begin position="46"/>
        <end position="243"/>
    </location>
</feature>
<dbReference type="InterPro" id="IPR008280">
    <property type="entry name" value="Tub_FtsZ_C"/>
</dbReference>
<dbReference type="InterPro" id="IPR037103">
    <property type="entry name" value="Tubulin/FtsZ-like_C"/>
</dbReference>
<evidence type="ECO:0000256" key="13">
    <source>
        <dbReference type="RuleBase" id="RU000352"/>
    </source>
</evidence>
<dbReference type="AlphaFoldDB" id="A0A0A1UE84"/>
<comment type="similarity">
    <text evidence="3 13">Belongs to the tubulin family.</text>
</comment>
<dbReference type="Proteomes" id="UP000014680">
    <property type="component" value="Unassembled WGS sequence"/>
</dbReference>
<keyword evidence="6 13" id="KW-0493">Microtubule</keyword>
<sequence>MREIVCLQIGQCGNQVGEKFWDSIGEEHGLSSDGVFSGTKLQEQRLNVFFSESSTRRYVPRSINVDLEPGTLDAIKSGKMGHFFKPDSFICGHSGAGNNWAKGYYSEGAELAEPVIERIRKEVESCDCIQGFQVTHSLGGGTGSGLGSLLLGKLRDEYYGKVITTFSVVPSPTVSETVVEPYNCTLSVHKLLDTAGITFCFDNEALYKITSNIMKVPKPSNESLNTLISSVMSGITCSLRFPGQLNQDLKKLMVNMVPFPRLHFFSSSIAPLSSALAIQYETLNVQEIVQQLFERKNMMVDVDPSNGKYLTTSVFMRGKVSTHDVEQQLFNLRSKSPDMFVPWIPNNMQLAVCDVPPKGLNLSGTFIGNSTAMTGLFQRVKGQFNAMLRRKAFMHQYTEEGMDAAEFTEADLNIQDLINEYDQYFKATPEPETGDVDGDIHSDLPAEEEPSTATAQNPPPTAA</sequence>
<evidence type="ECO:0000256" key="11">
    <source>
        <dbReference type="ARBA" id="ARBA00023212"/>
    </source>
</evidence>
<dbReference type="Gene3D" id="3.30.1330.20">
    <property type="entry name" value="Tubulin/FtsZ, C-terminal domain"/>
    <property type="match status" value="1"/>
</dbReference>
<dbReference type="InterPro" id="IPR002453">
    <property type="entry name" value="Beta_tubulin"/>
</dbReference>
<dbReference type="Pfam" id="PF03953">
    <property type="entry name" value="Tubulin_C"/>
    <property type="match status" value="1"/>
</dbReference>
<dbReference type="GO" id="GO:0003924">
    <property type="term" value="F:GTPase activity"/>
    <property type="evidence" value="ECO:0007669"/>
    <property type="project" value="InterPro"/>
</dbReference>
<accession>A0A0A1UE84</accession>
<dbReference type="GeneID" id="14890048"/>
<dbReference type="SUPFAM" id="SSF55307">
    <property type="entry name" value="Tubulin C-terminal domain-like"/>
    <property type="match status" value="1"/>
</dbReference>
<dbReference type="KEGG" id="eiv:EIN_269110"/>
<evidence type="ECO:0000313" key="18">
    <source>
        <dbReference type="Proteomes" id="UP000014680"/>
    </source>
</evidence>
<evidence type="ECO:0000256" key="2">
    <source>
        <dbReference type="ARBA" id="ARBA00004245"/>
    </source>
</evidence>
<evidence type="ECO:0000256" key="7">
    <source>
        <dbReference type="ARBA" id="ARBA00022723"/>
    </source>
</evidence>
<dbReference type="SMART" id="SM00865">
    <property type="entry name" value="Tubulin_C"/>
    <property type="match status" value="1"/>
</dbReference>
<dbReference type="PROSITE" id="PS00228">
    <property type="entry name" value="TUBULIN_B_AUTOREG"/>
    <property type="match status" value="1"/>
</dbReference>
<evidence type="ECO:0000256" key="5">
    <source>
        <dbReference type="ARBA" id="ARBA00022490"/>
    </source>
</evidence>
<dbReference type="InterPro" id="IPR003008">
    <property type="entry name" value="Tubulin_FtsZ_GTPase"/>
</dbReference>
<evidence type="ECO:0000256" key="3">
    <source>
        <dbReference type="ARBA" id="ARBA00009636"/>
    </source>
</evidence>
<evidence type="ECO:0000259" key="15">
    <source>
        <dbReference type="SMART" id="SM00864"/>
    </source>
</evidence>
<keyword evidence="11" id="KW-0206">Cytoskeleton</keyword>
<dbReference type="InterPro" id="IPR018316">
    <property type="entry name" value="Tubulin/FtsZ_2-layer-sand-dom"/>
</dbReference>
<dbReference type="EMBL" id="KB206479">
    <property type="protein sequence ID" value="ELP91115.1"/>
    <property type="molecule type" value="Genomic_DNA"/>
</dbReference>
<dbReference type="Gene3D" id="3.40.50.1440">
    <property type="entry name" value="Tubulin/FtsZ, GTPase domain"/>
    <property type="match status" value="1"/>
</dbReference>
<evidence type="ECO:0000256" key="8">
    <source>
        <dbReference type="ARBA" id="ARBA00022741"/>
    </source>
</evidence>
<dbReference type="GO" id="GO:0007017">
    <property type="term" value="P:microtubule-based process"/>
    <property type="evidence" value="ECO:0007669"/>
    <property type="project" value="InterPro"/>
</dbReference>